<dbReference type="GO" id="GO:0004843">
    <property type="term" value="F:cysteine-type deubiquitinase activity"/>
    <property type="evidence" value="ECO:0007669"/>
    <property type="project" value="UniProtKB-EC"/>
</dbReference>
<dbReference type="Proteomes" id="UP000799537">
    <property type="component" value="Unassembled WGS sequence"/>
</dbReference>
<keyword evidence="4" id="KW-0833">Ubl conjugation pathway</keyword>
<sequence>MSSQRQPVATAGYYQHQHHLHQQHHLPHHPHHPQQHRHPSLPAAFSPAPPPHYHDPALASLAYRPLQLPLQHATHQQQTASSEQTQLPLAAQAAGPYQHPSFRQHRHPSDHHHHHAAALSHRTRAQARQRHHSAMAYQQSAPSADDDLAELQKLSEAYEPEATGPLVGQRQPSTAITTEYASADPVYQAKTAALPQKYSHYRTVRGDGKCGWRAVAFGYFEALIHHGDTDRFAMEEARLRSMTNVMVEAGFQAMLMEEFAEETISLLRKVAEAIPLGNAEDVLLETFNEQMTQDYIITHIRTITAAWMKTHDENYAPWLLGQTVDQYCEQSVLPVAAEIDHVGLVALKDALLSPAGMSLEVLYLDRSEGSEVTMHRFDPVNAGGYTIGSVRLLYRPGHYDLLYKPEDLPAPPPPPAATAVPTYLQYGSSHDPVYDLGVSDFMTSIPGMSYANLSQPGWMSSSYASGVDFLNTPAPVQACTQALPTPSAPAPQPQISSQPVYVPASTPSQLVPPPTQMPHELAIRTSVVQTSLAHTDFQHQLSVGPFRPSAWQYEPDFVSATSQMPFQTSIFRNSHFNTAHFLNPEFQPEQWDPDDEYATATSSSSSKSSRHKTNG</sequence>
<dbReference type="GO" id="GO:0043130">
    <property type="term" value="F:ubiquitin binding"/>
    <property type="evidence" value="ECO:0007669"/>
    <property type="project" value="TreeGrafter"/>
</dbReference>
<feature type="region of interest" description="Disordered" evidence="7">
    <location>
        <begin position="92"/>
        <end position="147"/>
    </location>
</feature>
<comment type="catalytic activity">
    <reaction evidence="1">
        <text>Thiol-dependent hydrolysis of ester, thioester, amide, peptide and isopeptide bonds formed by the C-terminal Gly of ubiquitin (a 76-residue protein attached to proteins as an intracellular targeting signal).</text>
        <dbReference type="EC" id="3.4.19.12"/>
    </reaction>
</comment>
<dbReference type="PROSITE" id="PS50802">
    <property type="entry name" value="OTU"/>
    <property type="match status" value="1"/>
</dbReference>
<evidence type="ECO:0000313" key="9">
    <source>
        <dbReference type="EMBL" id="KAF2163047.1"/>
    </source>
</evidence>
<feature type="compositionally biased region" description="Basic residues" evidence="7">
    <location>
        <begin position="102"/>
        <end position="133"/>
    </location>
</feature>
<dbReference type="InterPro" id="IPR042468">
    <property type="entry name" value="Peptidase_C65_otubain_sub1"/>
</dbReference>
<evidence type="ECO:0000259" key="8">
    <source>
        <dbReference type="PROSITE" id="PS50802"/>
    </source>
</evidence>
<feature type="compositionally biased region" description="Basic residues" evidence="7">
    <location>
        <begin position="16"/>
        <end position="39"/>
    </location>
</feature>
<evidence type="ECO:0000256" key="5">
    <source>
        <dbReference type="ARBA" id="ARBA00022801"/>
    </source>
</evidence>
<evidence type="ECO:0000256" key="6">
    <source>
        <dbReference type="ARBA" id="ARBA00022807"/>
    </source>
</evidence>
<feature type="domain" description="OTU" evidence="8">
    <location>
        <begin position="199"/>
        <end position="405"/>
    </location>
</feature>
<keyword evidence="5" id="KW-0378">Hydrolase</keyword>
<evidence type="ECO:0000256" key="4">
    <source>
        <dbReference type="ARBA" id="ARBA00022786"/>
    </source>
</evidence>
<dbReference type="AlphaFoldDB" id="A0A6A6C786"/>
<feature type="region of interest" description="Disordered" evidence="7">
    <location>
        <begin position="483"/>
        <end position="511"/>
    </location>
</feature>
<dbReference type="EMBL" id="ML993610">
    <property type="protein sequence ID" value="KAF2163047.1"/>
    <property type="molecule type" value="Genomic_DNA"/>
</dbReference>
<evidence type="ECO:0000256" key="2">
    <source>
        <dbReference type="ARBA" id="ARBA00012759"/>
    </source>
</evidence>
<gene>
    <name evidence="9" type="ORF">M409DRAFT_57724</name>
</gene>
<evidence type="ECO:0000256" key="3">
    <source>
        <dbReference type="ARBA" id="ARBA00022670"/>
    </source>
</evidence>
<dbReference type="PANTHER" id="PTHR12931">
    <property type="entry name" value="UBIQUITIN THIOLESTERASE PROTEIN OTUB"/>
    <property type="match status" value="1"/>
</dbReference>
<dbReference type="SUPFAM" id="SSF54001">
    <property type="entry name" value="Cysteine proteinases"/>
    <property type="match status" value="1"/>
</dbReference>
<keyword evidence="3" id="KW-0645">Protease</keyword>
<dbReference type="GeneID" id="54566985"/>
<dbReference type="PANTHER" id="PTHR12931:SF15">
    <property type="entry name" value="UBIQUITIN THIOESTERASE OTUBAIN-LIKE"/>
    <property type="match status" value="1"/>
</dbReference>
<dbReference type="RefSeq" id="XP_033663936.1">
    <property type="nucleotide sequence ID" value="XM_033813713.1"/>
</dbReference>
<dbReference type="InterPro" id="IPR003323">
    <property type="entry name" value="OTU_dom"/>
</dbReference>
<feature type="region of interest" description="Disordered" evidence="7">
    <location>
        <begin position="1"/>
        <end position="56"/>
    </location>
</feature>
<dbReference type="GO" id="GO:0071108">
    <property type="term" value="P:protein K48-linked deubiquitination"/>
    <property type="evidence" value="ECO:0007669"/>
    <property type="project" value="TreeGrafter"/>
</dbReference>
<dbReference type="Gene3D" id="3.30.200.60">
    <property type="entry name" value="Peptidase C65 Otubain, subdomain 1"/>
    <property type="match status" value="1"/>
</dbReference>
<dbReference type="OrthoDB" id="18915at2759"/>
<dbReference type="CDD" id="cd22749">
    <property type="entry name" value="Otubain_C65"/>
    <property type="match status" value="1"/>
</dbReference>
<proteinExistence type="predicted"/>
<protein>
    <recommendedName>
        <fullName evidence="2">ubiquitinyl hydrolase 1</fullName>
        <ecNumber evidence="2">3.4.19.12</ecNumber>
    </recommendedName>
</protein>
<evidence type="ECO:0000256" key="7">
    <source>
        <dbReference type="SAM" id="MobiDB-lite"/>
    </source>
</evidence>
<evidence type="ECO:0000256" key="1">
    <source>
        <dbReference type="ARBA" id="ARBA00000707"/>
    </source>
</evidence>
<dbReference type="InterPro" id="IPR042467">
    <property type="entry name" value="Peptidase_C65_otubain_sub2"/>
</dbReference>
<reference evidence="9" key="1">
    <citation type="journal article" date="2020" name="Stud. Mycol.">
        <title>101 Dothideomycetes genomes: a test case for predicting lifestyles and emergence of pathogens.</title>
        <authorList>
            <person name="Haridas S."/>
            <person name="Albert R."/>
            <person name="Binder M."/>
            <person name="Bloem J."/>
            <person name="Labutti K."/>
            <person name="Salamov A."/>
            <person name="Andreopoulos B."/>
            <person name="Baker S."/>
            <person name="Barry K."/>
            <person name="Bills G."/>
            <person name="Bluhm B."/>
            <person name="Cannon C."/>
            <person name="Castanera R."/>
            <person name="Culley D."/>
            <person name="Daum C."/>
            <person name="Ezra D."/>
            <person name="Gonzalez J."/>
            <person name="Henrissat B."/>
            <person name="Kuo A."/>
            <person name="Liang C."/>
            <person name="Lipzen A."/>
            <person name="Lutzoni F."/>
            <person name="Magnuson J."/>
            <person name="Mondo S."/>
            <person name="Nolan M."/>
            <person name="Ohm R."/>
            <person name="Pangilinan J."/>
            <person name="Park H.-J."/>
            <person name="Ramirez L."/>
            <person name="Alfaro M."/>
            <person name="Sun H."/>
            <person name="Tritt A."/>
            <person name="Yoshinaga Y."/>
            <person name="Zwiers L.-H."/>
            <person name="Turgeon B."/>
            <person name="Goodwin S."/>
            <person name="Spatafora J."/>
            <person name="Crous P."/>
            <person name="Grigoriev I."/>
        </authorList>
    </citation>
    <scope>NUCLEOTIDE SEQUENCE</scope>
    <source>
        <strain evidence="9">ATCC 36951</strain>
    </source>
</reference>
<keyword evidence="6" id="KW-0788">Thiol protease</keyword>
<dbReference type="GO" id="GO:0006508">
    <property type="term" value="P:proteolysis"/>
    <property type="evidence" value="ECO:0007669"/>
    <property type="project" value="UniProtKB-KW"/>
</dbReference>
<dbReference type="InterPro" id="IPR019400">
    <property type="entry name" value="Peptidase_C65_otubain"/>
</dbReference>
<organism evidence="9 10">
    <name type="scientific">Zasmidium cellare ATCC 36951</name>
    <dbReference type="NCBI Taxonomy" id="1080233"/>
    <lineage>
        <taxon>Eukaryota</taxon>
        <taxon>Fungi</taxon>
        <taxon>Dikarya</taxon>
        <taxon>Ascomycota</taxon>
        <taxon>Pezizomycotina</taxon>
        <taxon>Dothideomycetes</taxon>
        <taxon>Dothideomycetidae</taxon>
        <taxon>Mycosphaerellales</taxon>
        <taxon>Mycosphaerellaceae</taxon>
        <taxon>Zasmidium</taxon>
    </lineage>
</organism>
<accession>A0A6A6C786</accession>
<dbReference type="Gene3D" id="1.20.1300.20">
    <property type="entry name" value="Peptidase C65 Otubain, subdomain 2"/>
    <property type="match status" value="1"/>
</dbReference>
<dbReference type="InterPro" id="IPR038765">
    <property type="entry name" value="Papain-like_cys_pep_sf"/>
</dbReference>
<name>A0A6A6C786_ZASCE</name>
<keyword evidence="10" id="KW-1185">Reference proteome</keyword>
<dbReference type="EC" id="3.4.19.12" evidence="2"/>
<evidence type="ECO:0000313" key="10">
    <source>
        <dbReference type="Proteomes" id="UP000799537"/>
    </source>
</evidence>
<dbReference type="Pfam" id="PF10275">
    <property type="entry name" value="Peptidase_C65"/>
    <property type="match status" value="1"/>
</dbReference>
<dbReference type="GO" id="GO:0005634">
    <property type="term" value="C:nucleus"/>
    <property type="evidence" value="ECO:0007669"/>
    <property type="project" value="TreeGrafter"/>
</dbReference>
<feature type="region of interest" description="Disordered" evidence="7">
    <location>
        <begin position="585"/>
        <end position="615"/>
    </location>
</feature>